<dbReference type="PANTHER" id="PTHR33164">
    <property type="entry name" value="TRANSCRIPTIONAL REGULATOR, MARR FAMILY"/>
    <property type="match status" value="1"/>
</dbReference>
<gene>
    <name evidence="2" type="ORF">EJ419_01165</name>
</gene>
<dbReference type="InterPro" id="IPR039422">
    <property type="entry name" value="MarR/SlyA-like"/>
</dbReference>
<sequence length="200" mass="22831">MDRRQIYTNLSRLGHQPSFIFAAQFGVNRNNSIATLRLLNEKGKLTAGQIAQSLSITPASVTNIIKKLEAAHVAQRIKSEEDSRVTYVVITDSGKKLLRDTSEASQSMTDALFAGFSDSEIDQLNSFLDRLYVNITDEQFSSFIKSIFVSDDQWDAMAQLSTHFERAREIMMSSQDQVEFRQKYYSEMKKWHSQIAQVDE</sequence>
<name>A0A4R0QQY1_9BIFI</name>
<evidence type="ECO:0000313" key="3">
    <source>
        <dbReference type="Proteomes" id="UP000291289"/>
    </source>
</evidence>
<dbReference type="PRINTS" id="PR00598">
    <property type="entry name" value="HTHMARR"/>
</dbReference>
<accession>A0A4R0QQY1</accession>
<dbReference type="EMBL" id="RXLP01000004">
    <property type="protein sequence ID" value="TCD54743.1"/>
    <property type="molecule type" value="Genomic_DNA"/>
</dbReference>
<dbReference type="InterPro" id="IPR036390">
    <property type="entry name" value="WH_DNA-bd_sf"/>
</dbReference>
<dbReference type="InterPro" id="IPR011991">
    <property type="entry name" value="ArsR-like_HTH"/>
</dbReference>
<dbReference type="InterPro" id="IPR036388">
    <property type="entry name" value="WH-like_DNA-bd_sf"/>
</dbReference>
<dbReference type="PANTHER" id="PTHR33164:SF43">
    <property type="entry name" value="HTH-TYPE TRANSCRIPTIONAL REPRESSOR YETL"/>
    <property type="match status" value="1"/>
</dbReference>
<dbReference type="SMART" id="SM00347">
    <property type="entry name" value="HTH_MARR"/>
    <property type="match status" value="1"/>
</dbReference>
<dbReference type="AlphaFoldDB" id="A0A4R0QQY1"/>
<feature type="domain" description="HTH marR-type" evidence="1">
    <location>
        <begin position="1"/>
        <end position="133"/>
    </location>
</feature>
<dbReference type="Proteomes" id="UP000291289">
    <property type="component" value="Unassembled WGS sequence"/>
</dbReference>
<comment type="caution">
    <text evidence="2">The sequence shown here is derived from an EMBL/GenBank/DDBJ whole genome shotgun (WGS) entry which is preliminary data.</text>
</comment>
<organism evidence="2 3">
    <name type="scientific">Alloscardovia theropitheci</name>
    <dbReference type="NCBI Taxonomy" id="2496842"/>
    <lineage>
        <taxon>Bacteria</taxon>
        <taxon>Bacillati</taxon>
        <taxon>Actinomycetota</taxon>
        <taxon>Actinomycetes</taxon>
        <taxon>Bifidobacteriales</taxon>
        <taxon>Bifidobacteriaceae</taxon>
        <taxon>Alloscardovia</taxon>
    </lineage>
</organism>
<proteinExistence type="predicted"/>
<dbReference type="Pfam" id="PF01047">
    <property type="entry name" value="MarR"/>
    <property type="match status" value="1"/>
</dbReference>
<reference evidence="2 3" key="1">
    <citation type="submission" date="2018-12" db="EMBL/GenBank/DDBJ databases">
        <title>Alloscrdovia theropitheci sp. nov: a novel taxon from the feces of the bleeding-herat monkey (Theropithecus geleda).</title>
        <authorList>
            <person name="Modesto M."/>
        </authorList>
    </citation>
    <scope>NUCLEOTIDE SEQUENCE [LARGE SCALE GENOMIC DNA]</scope>
    <source>
        <strain evidence="2 3">GLDI4/2</strain>
    </source>
</reference>
<dbReference type="InterPro" id="IPR000835">
    <property type="entry name" value="HTH_MarR-typ"/>
</dbReference>
<dbReference type="GO" id="GO:0003700">
    <property type="term" value="F:DNA-binding transcription factor activity"/>
    <property type="evidence" value="ECO:0007669"/>
    <property type="project" value="InterPro"/>
</dbReference>
<dbReference type="CDD" id="cd00090">
    <property type="entry name" value="HTH_ARSR"/>
    <property type="match status" value="1"/>
</dbReference>
<dbReference type="RefSeq" id="WP_131283093.1">
    <property type="nucleotide sequence ID" value="NZ_RXLP01000004.1"/>
</dbReference>
<dbReference type="Gene3D" id="1.10.10.10">
    <property type="entry name" value="Winged helix-like DNA-binding domain superfamily/Winged helix DNA-binding domain"/>
    <property type="match status" value="1"/>
</dbReference>
<evidence type="ECO:0000313" key="2">
    <source>
        <dbReference type="EMBL" id="TCD54743.1"/>
    </source>
</evidence>
<dbReference type="OrthoDB" id="3242809at2"/>
<dbReference type="PROSITE" id="PS50995">
    <property type="entry name" value="HTH_MARR_2"/>
    <property type="match status" value="1"/>
</dbReference>
<dbReference type="GO" id="GO:0006950">
    <property type="term" value="P:response to stress"/>
    <property type="evidence" value="ECO:0007669"/>
    <property type="project" value="TreeGrafter"/>
</dbReference>
<dbReference type="SUPFAM" id="SSF46785">
    <property type="entry name" value="Winged helix' DNA-binding domain"/>
    <property type="match status" value="1"/>
</dbReference>
<protein>
    <submittedName>
        <fullName evidence="2">MarR family transcriptional regulator</fullName>
    </submittedName>
</protein>
<keyword evidence="3" id="KW-1185">Reference proteome</keyword>
<evidence type="ECO:0000259" key="1">
    <source>
        <dbReference type="PROSITE" id="PS50995"/>
    </source>
</evidence>